<dbReference type="Gene3D" id="1.10.510.10">
    <property type="entry name" value="Transferase(Phosphotransferase) domain 1"/>
    <property type="match status" value="1"/>
</dbReference>
<name>R0IEV9_9BRAS</name>
<evidence type="ECO:0000313" key="6">
    <source>
        <dbReference type="Proteomes" id="UP000029121"/>
    </source>
</evidence>
<keyword evidence="2" id="KW-0067">ATP-binding</keyword>
<organism evidence="5 6">
    <name type="scientific">Capsella rubella</name>
    <dbReference type="NCBI Taxonomy" id="81985"/>
    <lineage>
        <taxon>Eukaryota</taxon>
        <taxon>Viridiplantae</taxon>
        <taxon>Streptophyta</taxon>
        <taxon>Embryophyta</taxon>
        <taxon>Tracheophyta</taxon>
        <taxon>Spermatophyta</taxon>
        <taxon>Magnoliopsida</taxon>
        <taxon>eudicotyledons</taxon>
        <taxon>Gunneridae</taxon>
        <taxon>Pentapetalae</taxon>
        <taxon>rosids</taxon>
        <taxon>malvids</taxon>
        <taxon>Brassicales</taxon>
        <taxon>Brassicaceae</taxon>
        <taxon>Camelineae</taxon>
        <taxon>Capsella</taxon>
    </lineage>
</organism>
<dbReference type="eggNOG" id="KOG1187">
    <property type="taxonomic scope" value="Eukaryota"/>
</dbReference>
<dbReference type="Proteomes" id="UP000029121">
    <property type="component" value="Unassembled WGS sequence"/>
</dbReference>
<dbReference type="PANTHER" id="PTHR27005:SF188">
    <property type="entry name" value="INACTIVE SERINE_THREONINE-PROTEIN KINASE ZRK12-RELATED"/>
    <property type="match status" value="1"/>
</dbReference>
<reference evidence="6" key="1">
    <citation type="journal article" date="2013" name="Nat. Genet.">
        <title>The Capsella rubella genome and the genomic consequences of rapid mating system evolution.</title>
        <authorList>
            <person name="Slotte T."/>
            <person name="Hazzouri K.M."/>
            <person name="Agren J.A."/>
            <person name="Koenig D."/>
            <person name="Maumus F."/>
            <person name="Guo Y.L."/>
            <person name="Steige K."/>
            <person name="Platts A.E."/>
            <person name="Escobar J.S."/>
            <person name="Newman L.K."/>
            <person name="Wang W."/>
            <person name="Mandakova T."/>
            <person name="Vello E."/>
            <person name="Smith L.M."/>
            <person name="Henz S.R."/>
            <person name="Steffen J."/>
            <person name="Takuno S."/>
            <person name="Brandvain Y."/>
            <person name="Coop G."/>
            <person name="Andolfatto P."/>
            <person name="Hu T.T."/>
            <person name="Blanchette M."/>
            <person name="Clark R.M."/>
            <person name="Quesneville H."/>
            <person name="Nordborg M."/>
            <person name="Gaut B.S."/>
            <person name="Lysak M.A."/>
            <person name="Jenkins J."/>
            <person name="Grimwood J."/>
            <person name="Chapman J."/>
            <person name="Prochnik S."/>
            <person name="Shu S."/>
            <person name="Rokhsar D."/>
            <person name="Schmutz J."/>
            <person name="Weigel D."/>
            <person name="Wright S.I."/>
        </authorList>
    </citation>
    <scope>NUCLEOTIDE SEQUENCE [LARGE SCALE GENOMIC DNA]</scope>
    <source>
        <strain evidence="6">cv. Monte Gargano</strain>
    </source>
</reference>
<dbReference type="InterPro" id="IPR045274">
    <property type="entry name" value="WAK-like"/>
</dbReference>
<gene>
    <name evidence="5" type="ORF">CARUB_v10020452mg</name>
</gene>
<keyword evidence="6" id="KW-1185">Reference proteome</keyword>
<dbReference type="GO" id="GO:0005524">
    <property type="term" value="F:ATP binding"/>
    <property type="evidence" value="ECO:0007669"/>
    <property type="project" value="UniProtKB-KW"/>
</dbReference>
<dbReference type="GO" id="GO:0004674">
    <property type="term" value="F:protein serine/threonine kinase activity"/>
    <property type="evidence" value="ECO:0007669"/>
    <property type="project" value="TreeGrafter"/>
</dbReference>
<dbReference type="InterPro" id="IPR000719">
    <property type="entry name" value="Prot_kinase_dom"/>
</dbReference>
<feature type="domain" description="Protein kinase" evidence="4">
    <location>
        <begin position="62"/>
        <end position="315"/>
    </location>
</feature>
<evidence type="ECO:0000313" key="5">
    <source>
        <dbReference type="EMBL" id="EOA35283.1"/>
    </source>
</evidence>
<dbReference type="PROSITE" id="PS50011">
    <property type="entry name" value="PROTEIN_KINASE_DOM"/>
    <property type="match status" value="1"/>
</dbReference>
<feature type="region of interest" description="Disordered" evidence="3">
    <location>
        <begin position="272"/>
        <end position="304"/>
    </location>
</feature>
<evidence type="ECO:0000259" key="4">
    <source>
        <dbReference type="PROSITE" id="PS50011"/>
    </source>
</evidence>
<dbReference type="EMBL" id="KB870806">
    <property type="protein sequence ID" value="EOA35283.1"/>
    <property type="molecule type" value="Genomic_DNA"/>
</dbReference>
<dbReference type="InterPro" id="IPR011009">
    <property type="entry name" value="Kinase-like_dom_sf"/>
</dbReference>
<evidence type="ECO:0000256" key="1">
    <source>
        <dbReference type="ARBA" id="ARBA00022741"/>
    </source>
</evidence>
<dbReference type="SUPFAM" id="SSF56112">
    <property type="entry name" value="Protein kinase-like (PK-like)"/>
    <property type="match status" value="1"/>
</dbReference>
<proteinExistence type="predicted"/>
<accession>R0IEV9</accession>
<dbReference type="Gene3D" id="3.30.200.20">
    <property type="entry name" value="Phosphorylase Kinase, domain 1"/>
    <property type="match status" value="1"/>
</dbReference>
<feature type="compositionally biased region" description="Acidic residues" evidence="3">
    <location>
        <begin position="283"/>
        <end position="303"/>
    </location>
</feature>
<dbReference type="GO" id="GO:0007166">
    <property type="term" value="P:cell surface receptor signaling pathway"/>
    <property type="evidence" value="ECO:0007669"/>
    <property type="project" value="InterPro"/>
</dbReference>
<evidence type="ECO:0000256" key="3">
    <source>
        <dbReference type="SAM" id="MobiDB-lite"/>
    </source>
</evidence>
<dbReference type="GO" id="GO:0005886">
    <property type="term" value="C:plasma membrane"/>
    <property type="evidence" value="ECO:0007669"/>
    <property type="project" value="TreeGrafter"/>
</dbReference>
<dbReference type="PANTHER" id="PTHR27005">
    <property type="entry name" value="WALL-ASSOCIATED RECEPTOR KINASE-LIKE 21"/>
    <property type="match status" value="1"/>
</dbReference>
<keyword evidence="1" id="KW-0547">Nucleotide-binding</keyword>
<dbReference type="AlphaFoldDB" id="R0IEV9"/>
<dbReference type="Pfam" id="PF00069">
    <property type="entry name" value="Pkinase"/>
    <property type="match status" value="1"/>
</dbReference>
<protein>
    <recommendedName>
        <fullName evidence="4">Protein kinase domain-containing protein</fullName>
    </recommendedName>
</protein>
<sequence>MGWLRNKKKKKRKPTKPVILANERGAKLLEELIECCDGKSNPINFFSADQILKVTNSFSESNYISRLAGYGCYHWTEWYSGKNESHPKILVKKLYRYGDGTFSRDIAISSMVSGHNNFLKLVGCCLESEYPVMIYDGLKKHYKLDISEQPWNRRMKISEDIATALAYLHTAFPRPFVYRCHSIRNILLDEDGVAKLNDFSYCVSIPQGETFVKVDNLAGATGYIDENYLRNGVVSEETDVFAIGMLMLKFLMGEKGGEDDDDNNSYRSAAMSEINDQRRQFSEETESEEEGEFYGEGDDDDDSATMLRPANLSYFRRFKSMAERRMDEFADLEMLEKMGEISKNELSQMKAFKMLSLRCIGCKRGIIPTMVEVAKELKKIQKFSS</sequence>
<evidence type="ECO:0000256" key="2">
    <source>
        <dbReference type="ARBA" id="ARBA00022840"/>
    </source>
</evidence>